<name>A0A1M4ZWH8_9FIRM</name>
<evidence type="ECO:0000313" key="2">
    <source>
        <dbReference type="Proteomes" id="UP000184148"/>
    </source>
</evidence>
<dbReference type="AlphaFoldDB" id="A0A1M4ZWH8"/>
<dbReference type="STRING" id="1121429.SAMN02745133_02097"/>
<dbReference type="EMBL" id="FQUY01000015">
    <property type="protein sequence ID" value="SHF22102.1"/>
    <property type="molecule type" value="Genomic_DNA"/>
</dbReference>
<accession>A0A1M4ZWH8</accession>
<evidence type="ECO:0000313" key="1">
    <source>
        <dbReference type="EMBL" id="SHF22102.1"/>
    </source>
</evidence>
<keyword evidence="2" id="KW-1185">Reference proteome</keyword>
<organism evidence="1 2">
    <name type="scientific">Desulforamulus putei DSM 12395</name>
    <dbReference type="NCBI Taxonomy" id="1121429"/>
    <lineage>
        <taxon>Bacteria</taxon>
        <taxon>Bacillati</taxon>
        <taxon>Bacillota</taxon>
        <taxon>Clostridia</taxon>
        <taxon>Eubacteriales</taxon>
        <taxon>Peptococcaceae</taxon>
        <taxon>Desulforamulus</taxon>
    </lineage>
</organism>
<gene>
    <name evidence="1" type="ORF">SAMN02745133_02097</name>
</gene>
<sequence>MTGAQFAEWVQEKFDSCNIHDEIETSKVIVEVMKKFFSLGKEEEQKN</sequence>
<reference evidence="2" key="1">
    <citation type="submission" date="2016-11" db="EMBL/GenBank/DDBJ databases">
        <authorList>
            <person name="Varghese N."/>
            <person name="Submissions S."/>
        </authorList>
    </citation>
    <scope>NUCLEOTIDE SEQUENCE [LARGE SCALE GENOMIC DNA]</scope>
    <source>
        <strain evidence="2">DSM 12395</strain>
    </source>
</reference>
<dbReference type="Proteomes" id="UP000184148">
    <property type="component" value="Unassembled WGS sequence"/>
</dbReference>
<protein>
    <submittedName>
        <fullName evidence="1">Uncharacterized protein</fullName>
    </submittedName>
</protein>
<proteinExistence type="predicted"/>
<dbReference type="RefSeq" id="WP_200798161.1">
    <property type="nucleotide sequence ID" value="NZ_FQUY01000015.1"/>
</dbReference>